<organism evidence="1">
    <name type="scientific">uncultured Caudovirales phage</name>
    <dbReference type="NCBI Taxonomy" id="2100421"/>
    <lineage>
        <taxon>Viruses</taxon>
        <taxon>Duplodnaviria</taxon>
        <taxon>Heunggongvirae</taxon>
        <taxon>Uroviricota</taxon>
        <taxon>Caudoviricetes</taxon>
        <taxon>Peduoviridae</taxon>
        <taxon>Maltschvirus</taxon>
        <taxon>Maltschvirus maltsch</taxon>
    </lineage>
</organism>
<sequence length="39" mass="4294">MHLVLKEAHRKVGFFNALRNVGVSNIRAPMAVLLISSGF</sequence>
<gene>
    <name evidence="1" type="ORF">7AX4_11</name>
</gene>
<proteinExistence type="predicted"/>
<reference evidence="1" key="1">
    <citation type="submission" date="2017-06" db="EMBL/GenBank/DDBJ databases">
        <title>Novel phages from South African skin metaviromes.</title>
        <authorList>
            <person name="van Zyl L.J."/>
            <person name="Abrahams Y."/>
            <person name="Stander E.A."/>
            <person name="Kirby B.M."/>
            <person name="Clavaud C."/>
            <person name="Farcet C."/>
            <person name="Breton L."/>
            <person name="Trindade M.I."/>
        </authorList>
    </citation>
    <scope>NUCLEOTIDE SEQUENCE</scope>
</reference>
<dbReference type="EMBL" id="MF417894">
    <property type="protein sequence ID" value="ASN69648.1"/>
    <property type="molecule type" value="Genomic_DNA"/>
</dbReference>
<protein>
    <submittedName>
        <fullName evidence="1">Uncharacterized protein</fullName>
    </submittedName>
</protein>
<accession>A0A2H4JBF8</accession>
<evidence type="ECO:0000313" key="1">
    <source>
        <dbReference type="EMBL" id="ASN69648.1"/>
    </source>
</evidence>
<name>A0A2H4JBF8_9CAUD</name>